<dbReference type="InterPro" id="IPR000504">
    <property type="entry name" value="RRM_dom"/>
</dbReference>
<dbReference type="PROSITE" id="PS50102">
    <property type="entry name" value="RRM"/>
    <property type="match status" value="1"/>
</dbReference>
<feature type="region of interest" description="Disordered" evidence="3">
    <location>
        <begin position="290"/>
        <end position="371"/>
    </location>
</feature>
<feature type="compositionally biased region" description="Polar residues" evidence="3">
    <location>
        <begin position="356"/>
        <end position="365"/>
    </location>
</feature>
<feature type="domain" description="RRM" evidence="4">
    <location>
        <begin position="152"/>
        <end position="223"/>
    </location>
</feature>
<evidence type="ECO:0000256" key="3">
    <source>
        <dbReference type="SAM" id="MobiDB-lite"/>
    </source>
</evidence>
<dbReference type="Proteomes" id="UP001600888">
    <property type="component" value="Unassembled WGS sequence"/>
</dbReference>
<dbReference type="EMBL" id="JBAWTH010000100">
    <property type="protein sequence ID" value="KAL2277421.1"/>
    <property type="molecule type" value="Genomic_DNA"/>
</dbReference>
<dbReference type="SUPFAM" id="SSF54928">
    <property type="entry name" value="RNA-binding domain, RBD"/>
    <property type="match status" value="1"/>
</dbReference>
<sequence length="414" mass="47160">MVQNPTFGGVNADVVLGTQSSGPCTNLELVYPVLWEENQNEWEWVFHPVNDKQLPFLAPTKQSSGVLRVTLDSQGQWKALYANGRWSRLRYDTRPGWNELYDDYGYAPGYSPYGSKGDSESSFTPDKVNPGGYMPPQPPNKCREHSATQDNTTLFIGGINKSVTDEKLKQLFQQFGQINYVNRPHQTSGFVQYAVRRDALMAMRQMQGVPIYDCRLRISWGNPKQPQRVPQQMLQGFNNMPWAQSQQQQYWMPYYVPVPYSFYHHAQGHQYPYQQQTGYCSQYPGQQQMGYHSQYMAPPPPPPPTPFTEPSPQPALPQSAHSGHPPSLDASAASRKGSLKKEGPIVVSSDMVPNPFQESHGQSTPRDWCNWRSENSNGNSWEYGFWGVEHSGWSSRRGHSWDRRDGQCSHRRCG</sequence>
<feature type="region of interest" description="Disordered" evidence="3">
    <location>
        <begin position="394"/>
        <end position="414"/>
    </location>
</feature>
<dbReference type="InterPro" id="IPR012677">
    <property type="entry name" value="Nucleotide-bd_a/b_plait_sf"/>
</dbReference>
<gene>
    <name evidence="5" type="ORF">FJTKL_00008</name>
</gene>
<evidence type="ECO:0000256" key="1">
    <source>
        <dbReference type="ARBA" id="ARBA00022884"/>
    </source>
</evidence>
<reference evidence="5 6" key="1">
    <citation type="submission" date="2024-03" db="EMBL/GenBank/DDBJ databases">
        <title>A high-quality draft genome sequence of Diaporthe vaccinii, a causative agent of upright dieback and viscid rot disease in cranberry plants.</title>
        <authorList>
            <person name="Sarrasin M."/>
            <person name="Lang B.F."/>
            <person name="Burger G."/>
        </authorList>
    </citation>
    <scope>NUCLEOTIDE SEQUENCE [LARGE SCALE GENOMIC DNA]</scope>
    <source>
        <strain evidence="5 6">IS7</strain>
    </source>
</reference>
<feature type="compositionally biased region" description="Basic and acidic residues" evidence="3">
    <location>
        <begin position="399"/>
        <end position="408"/>
    </location>
</feature>
<evidence type="ECO:0000259" key="4">
    <source>
        <dbReference type="PROSITE" id="PS50102"/>
    </source>
</evidence>
<dbReference type="PANTHER" id="PTHR23189">
    <property type="entry name" value="RNA RECOGNITION MOTIF-CONTAINING"/>
    <property type="match status" value="1"/>
</dbReference>
<evidence type="ECO:0000313" key="5">
    <source>
        <dbReference type="EMBL" id="KAL2277421.1"/>
    </source>
</evidence>
<keyword evidence="6" id="KW-1185">Reference proteome</keyword>
<proteinExistence type="predicted"/>
<feature type="compositionally biased region" description="Pro residues" evidence="3">
    <location>
        <begin position="297"/>
        <end position="315"/>
    </location>
</feature>
<accession>A0ABR4E4W6</accession>
<name>A0ABR4E4W6_9PEZI</name>
<comment type="caution">
    <text evidence="5">The sequence shown here is derived from an EMBL/GenBank/DDBJ whole genome shotgun (WGS) entry which is preliminary data.</text>
</comment>
<dbReference type="Gene3D" id="3.30.70.330">
    <property type="match status" value="1"/>
</dbReference>
<dbReference type="SMART" id="SM00360">
    <property type="entry name" value="RRM"/>
    <property type="match status" value="1"/>
</dbReference>
<evidence type="ECO:0000256" key="2">
    <source>
        <dbReference type="PROSITE-ProRule" id="PRU00176"/>
    </source>
</evidence>
<keyword evidence="1 2" id="KW-0694">RNA-binding</keyword>
<protein>
    <recommendedName>
        <fullName evidence="4">RRM domain-containing protein</fullName>
    </recommendedName>
</protein>
<organism evidence="5 6">
    <name type="scientific">Diaporthe vaccinii</name>
    <dbReference type="NCBI Taxonomy" id="105482"/>
    <lineage>
        <taxon>Eukaryota</taxon>
        <taxon>Fungi</taxon>
        <taxon>Dikarya</taxon>
        <taxon>Ascomycota</taxon>
        <taxon>Pezizomycotina</taxon>
        <taxon>Sordariomycetes</taxon>
        <taxon>Sordariomycetidae</taxon>
        <taxon>Diaporthales</taxon>
        <taxon>Diaporthaceae</taxon>
        <taxon>Diaporthe</taxon>
        <taxon>Diaporthe eres species complex</taxon>
    </lineage>
</organism>
<evidence type="ECO:0000313" key="6">
    <source>
        <dbReference type="Proteomes" id="UP001600888"/>
    </source>
</evidence>
<dbReference type="Pfam" id="PF00076">
    <property type="entry name" value="RRM_1"/>
    <property type="match status" value="1"/>
</dbReference>
<dbReference type="InterPro" id="IPR035979">
    <property type="entry name" value="RBD_domain_sf"/>
</dbReference>